<dbReference type="EMBL" id="UINC01159813">
    <property type="protein sequence ID" value="SVD58108.1"/>
    <property type="molecule type" value="Genomic_DNA"/>
</dbReference>
<dbReference type="PANTHER" id="PTHR30244:SF34">
    <property type="entry name" value="DTDP-4-AMINO-4,6-DIDEOXYGALACTOSE TRANSAMINASE"/>
    <property type="match status" value="1"/>
</dbReference>
<gene>
    <name evidence="1" type="ORF">METZ01_LOCUS410962</name>
</gene>
<dbReference type="InterPro" id="IPR015424">
    <property type="entry name" value="PyrdxlP-dep_Trfase"/>
</dbReference>
<reference evidence="1" key="1">
    <citation type="submission" date="2018-05" db="EMBL/GenBank/DDBJ databases">
        <authorList>
            <person name="Lanie J.A."/>
            <person name="Ng W.-L."/>
            <person name="Kazmierczak K.M."/>
            <person name="Andrzejewski T.M."/>
            <person name="Davidsen T.M."/>
            <person name="Wayne K.J."/>
            <person name="Tettelin H."/>
            <person name="Glass J.I."/>
            <person name="Rusch D."/>
            <person name="Podicherti R."/>
            <person name="Tsui H.-C.T."/>
            <person name="Winkler M.E."/>
        </authorList>
    </citation>
    <scope>NUCLEOTIDE SEQUENCE</scope>
</reference>
<accession>A0A382WJ15</accession>
<dbReference type="Gene3D" id="3.90.1150.10">
    <property type="entry name" value="Aspartate Aminotransferase, domain 1"/>
    <property type="match status" value="1"/>
</dbReference>
<dbReference type="AlphaFoldDB" id="A0A382WJ15"/>
<dbReference type="InterPro" id="IPR015422">
    <property type="entry name" value="PyrdxlP-dep_Trfase_small"/>
</dbReference>
<dbReference type="InterPro" id="IPR015421">
    <property type="entry name" value="PyrdxlP-dep_Trfase_major"/>
</dbReference>
<name>A0A382WJ15_9ZZZZ</name>
<evidence type="ECO:0000313" key="1">
    <source>
        <dbReference type="EMBL" id="SVD58108.1"/>
    </source>
</evidence>
<evidence type="ECO:0008006" key="2">
    <source>
        <dbReference type="Google" id="ProtNLM"/>
    </source>
</evidence>
<dbReference type="Gene3D" id="3.40.640.10">
    <property type="entry name" value="Type I PLP-dependent aspartate aminotransferase-like (Major domain)"/>
    <property type="match status" value="1"/>
</dbReference>
<protein>
    <recommendedName>
        <fullName evidence="2">DegT/DnrJ/EryC1/StrS aminotransferase family protein</fullName>
    </recommendedName>
</protein>
<dbReference type="GO" id="GO:0030170">
    <property type="term" value="F:pyridoxal phosphate binding"/>
    <property type="evidence" value="ECO:0007669"/>
    <property type="project" value="TreeGrafter"/>
</dbReference>
<proteinExistence type="predicted"/>
<feature type="non-terminal residue" evidence="1">
    <location>
        <position position="1"/>
    </location>
</feature>
<dbReference type="SUPFAM" id="SSF53383">
    <property type="entry name" value="PLP-dependent transferases"/>
    <property type="match status" value="1"/>
</dbReference>
<organism evidence="1">
    <name type="scientific">marine metagenome</name>
    <dbReference type="NCBI Taxonomy" id="408172"/>
    <lineage>
        <taxon>unclassified sequences</taxon>
        <taxon>metagenomes</taxon>
        <taxon>ecological metagenomes</taxon>
    </lineage>
</organism>
<dbReference type="Pfam" id="PF01041">
    <property type="entry name" value="DegT_DnrJ_EryC1"/>
    <property type="match status" value="1"/>
</dbReference>
<dbReference type="PANTHER" id="PTHR30244">
    <property type="entry name" value="TRANSAMINASE"/>
    <property type="match status" value="1"/>
</dbReference>
<dbReference type="GO" id="GO:0000271">
    <property type="term" value="P:polysaccharide biosynthetic process"/>
    <property type="evidence" value="ECO:0007669"/>
    <property type="project" value="TreeGrafter"/>
</dbReference>
<dbReference type="GO" id="GO:0008483">
    <property type="term" value="F:transaminase activity"/>
    <property type="evidence" value="ECO:0007669"/>
    <property type="project" value="TreeGrafter"/>
</dbReference>
<sequence>KSIRSLRWCGISNREGADYDVSRLGWNYYMNEVSAAIGLEQLKKLDNLVSIKRNIAKRYSDELSVEKMPFDEDCSYHMFWVKVKKRKQFMQKMTRIGIETGIHYKPIHKMTFYNSKQRLPNTESISDELVSIPIHANLSDSSVSKIIKYVNKFS</sequence>
<dbReference type="InterPro" id="IPR000653">
    <property type="entry name" value="DegT/StrS_aminotransferase"/>
</dbReference>